<reference evidence="2 3" key="1">
    <citation type="submission" date="2019-01" db="EMBL/GenBank/DDBJ databases">
        <title>Insights into ecological role of a new deltaproteobacterial order Candidatus Sinidesulfobacterales (Sva0485) by metagenomics and metatranscriptomics.</title>
        <authorList>
            <person name="Tan S."/>
            <person name="Liu J."/>
            <person name="Fang Y."/>
            <person name="Hedlund B.P."/>
            <person name="Lian Z.H."/>
            <person name="Huang L.Y."/>
            <person name="Li J.T."/>
            <person name="Huang L.N."/>
            <person name="Li W.J."/>
            <person name="Jiang H.C."/>
            <person name="Dong H.L."/>
            <person name="Shu W.S."/>
        </authorList>
    </citation>
    <scope>NUCLEOTIDE SEQUENCE [LARGE SCALE GENOMIC DNA]</scope>
    <source>
        <strain evidence="2">AP3</strain>
    </source>
</reference>
<dbReference type="InterPro" id="IPR031807">
    <property type="entry name" value="HicB-like"/>
</dbReference>
<dbReference type="AlphaFoldDB" id="A0A519B9E7"/>
<dbReference type="Gene3D" id="3.30.160.250">
    <property type="match status" value="1"/>
</dbReference>
<gene>
    <name evidence="2" type="ORF">EVJ47_09180</name>
</gene>
<protein>
    <submittedName>
        <fullName evidence="2">Type II toxin-antitoxin system HicB family antitoxin</fullName>
    </submittedName>
</protein>
<sequence length="74" mass="8495">MKEYNYTVILEREEDGGFHAFCPALPGCHTYGDNYDEASENIKDAIKLYIESLKMHKEEIPIEDIAIKSMRVAV</sequence>
<evidence type="ECO:0000259" key="1">
    <source>
        <dbReference type="Pfam" id="PF15919"/>
    </source>
</evidence>
<evidence type="ECO:0000313" key="2">
    <source>
        <dbReference type="EMBL" id="RZD13834.1"/>
    </source>
</evidence>
<name>A0A519B9E7_9DELT</name>
<evidence type="ECO:0000313" key="3">
    <source>
        <dbReference type="Proteomes" id="UP000320813"/>
    </source>
</evidence>
<organism evidence="2 3">
    <name type="scientific">Candidatus Acidulodesulfobacterium ferriphilum</name>
    <dbReference type="NCBI Taxonomy" id="2597223"/>
    <lineage>
        <taxon>Bacteria</taxon>
        <taxon>Deltaproteobacteria</taxon>
        <taxon>Candidatus Acidulodesulfobacterales</taxon>
        <taxon>Candidatus Acidulodesulfobacterium</taxon>
    </lineage>
</organism>
<dbReference type="PANTHER" id="PTHR34504">
    <property type="entry name" value="ANTITOXIN HICB"/>
    <property type="match status" value="1"/>
</dbReference>
<proteinExistence type="predicted"/>
<dbReference type="Proteomes" id="UP000320813">
    <property type="component" value="Unassembled WGS sequence"/>
</dbReference>
<comment type="caution">
    <text evidence="2">The sequence shown here is derived from an EMBL/GenBank/DDBJ whole genome shotgun (WGS) entry which is preliminary data.</text>
</comment>
<dbReference type="EMBL" id="SGBD01000007">
    <property type="protein sequence ID" value="RZD13834.1"/>
    <property type="molecule type" value="Genomic_DNA"/>
</dbReference>
<dbReference type="InterPro" id="IPR051404">
    <property type="entry name" value="TA_system_antitoxin"/>
</dbReference>
<dbReference type="SUPFAM" id="SSF143100">
    <property type="entry name" value="TTHA1013/TTHA0281-like"/>
    <property type="match status" value="1"/>
</dbReference>
<dbReference type="PANTHER" id="PTHR34504:SF4">
    <property type="entry name" value="ANTITOXIN HICB"/>
    <property type="match status" value="1"/>
</dbReference>
<dbReference type="InterPro" id="IPR035069">
    <property type="entry name" value="TTHA1013/TTHA0281-like"/>
</dbReference>
<accession>A0A519B9E7</accession>
<dbReference type="Pfam" id="PF15919">
    <property type="entry name" value="HicB_lk_antitox"/>
    <property type="match status" value="1"/>
</dbReference>
<feature type="domain" description="HicB-like antitoxin of toxin-antitoxin system" evidence="1">
    <location>
        <begin position="6"/>
        <end position="63"/>
    </location>
</feature>